<dbReference type="InterPro" id="IPR001810">
    <property type="entry name" value="F-box_dom"/>
</dbReference>
<accession>A0A2A6CYS1</accession>
<dbReference type="EnsemblMetazoa" id="PPA36209.1">
    <property type="protein sequence ID" value="PPA36209.1"/>
    <property type="gene ID" value="WBGene00274578"/>
</dbReference>
<evidence type="ECO:0000313" key="1">
    <source>
        <dbReference type="EnsemblMetazoa" id="PPA36209.1"/>
    </source>
</evidence>
<organism evidence="1 2">
    <name type="scientific">Pristionchus pacificus</name>
    <name type="common">Parasitic nematode worm</name>
    <dbReference type="NCBI Taxonomy" id="54126"/>
    <lineage>
        <taxon>Eukaryota</taxon>
        <taxon>Metazoa</taxon>
        <taxon>Ecdysozoa</taxon>
        <taxon>Nematoda</taxon>
        <taxon>Chromadorea</taxon>
        <taxon>Rhabditida</taxon>
        <taxon>Rhabditina</taxon>
        <taxon>Diplogasteromorpha</taxon>
        <taxon>Diplogasteroidea</taxon>
        <taxon>Neodiplogasteridae</taxon>
        <taxon>Pristionchus</taxon>
    </lineage>
</organism>
<name>A0A2A6CYS1_PRIPA</name>
<evidence type="ECO:0000313" key="2">
    <source>
        <dbReference type="Proteomes" id="UP000005239"/>
    </source>
</evidence>
<reference evidence="2" key="1">
    <citation type="journal article" date="2008" name="Nat. Genet.">
        <title>The Pristionchus pacificus genome provides a unique perspective on nematode lifestyle and parasitism.</title>
        <authorList>
            <person name="Dieterich C."/>
            <person name="Clifton S.W."/>
            <person name="Schuster L.N."/>
            <person name="Chinwalla A."/>
            <person name="Delehaunty K."/>
            <person name="Dinkelacker I."/>
            <person name="Fulton L."/>
            <person name="Fulton R."/>
            <person name="Godfrey J."/>
            <person name="Minx P."/>
            <person name="Mitreva M."/>
            <person name="Roeseler W."/>
            <person name="Tian H."/>
            <person name="Witte H."/>
            <person name="Yang S.P."/>
            <person name="Wilson R.K."/>
            <person name="Sommer R.J."/>
        </authorList>
    </citation>
    <scope>NUCLEOTIDE SEQUENCE [LARGE SCALE GENOMIC DNA]</scope>
    <source>
        <strain evidence="2">PS312</strain>
    </source>
</reference>
<dbReference type="PROSITE" id="PS50181">
    <property type="entry name" value="FBOX"/>
    <property type="match status" value="1"/>
</dbReference>
<reference evidence="1" key="2">
    <citation type="submission" date="2022-06" db="UniProtKB">
        <authorList>
            <consortium name="EnsemblMetazoa"/>
        </authorList>
    </citation>
    <scope>IDENTIFICATION</scope>
    <source>
        <strain evidence="1">PS312</strain>
    </source>
</reference>
<keyword evidence="2" id="KW-1185">Reference proteome</keyword>
<sequence>MTSAVNLATLPDLIISKIIRVADVESFNVARLIVRQWNQLALDSLKFRARLPVINYFRWRVNHSKWHLFMQVADRYRGYFGVEKWIDNDMSDDEIVDIELAVDTRNSLMENRLRRLFNRCSRIEKLEIISYIENYEVIASAMGNTPVDELKVSNLRKFDTFSINTLVNFIRAHSDGKITMRFDNYNLWSSNRLNLTTLFTEASRLVPEIDCIVGDALPIELANLRMSWENSLSTVARAANSTYIFESTALPSGCVRLRVGLKRRD</sequence>
<proteinExistence type="predicted"/>
<dbReference type="Proteomes" id="UP000005239">
    <property type="component" value="Unassembled WGS sequence"/>
</dbReference>
<accession>A0A8R1UQL1</accession>
<protein>
    <submittedName>
        <fullName evidence="1">F-box domain-containing protein</fullName>
    </submittedName>
</protein>
<gene>
    <name evidence="1" type="primary">WBGene00274578</name>
</gene>
<dbReference type="AlphaFoldDB" id="A0A2A6CYS1"/>